<dbReference type="Pfam" id="PF00419">
    <property type="entry name" value="Fimbrial"/>
    <property type="match status" value="1"/>
</dbReference>
<proteinExistence type="predicted"/>
<keyword evidence="3" id="KW-1185">Reference proteome</keyword>
<accession>A0A6J5H1Z4</accession>
<dbReference type="GO" id="GO:0007155">
    <property type="term" value="P:cell adhesion"/>
    <property type="evidence" value="ECO:0007669"/>
    <property type="project" value="InterPro"/>
</dbReference>
<organism evidence="2 3">
    <name type="scientific">Paraburkholderia caffeinitolerans</name>
    <dbReference type="NCBI Taxonomy" id="1723730"/>
    <lineage>
        <taxon>Bacteria</taxon>
        <taxon>Pseudomonadati</taxon>
        <taxon>Pseudomonadota</taxon>
        <taxon>Betaproteobacteria</taxon>
        <taxon>Burkholderiales</taxon>
        <taxon>Burkholderiaceae</taxon>
        <taxon>Paraburkholderia</taxon>
    </lineage>
</organism>
<evidence type="ECO:0000313" key="3">
    <source>
        <dbReference type="Proteomes" id="UP000494119"/>
    </source>
</evidence>
<feature type="domain" description="Fimbrial-type adhesion" evidence="1">
    <location>
        <begin position="328"/>
        <end position="518"/>
    </location>
</feature>
<dbReference type="InterPro" id="IPR000259">
    <property type="entry name" value="Adhesion_dom_fimbrial"/>
</dbReference>
<protein>
    <recommendedName>
        <fullName evidence="1">Fimbrial-type adhesion domain-containing protein</fullName>
    </recommendedName>
</protein>
<reference evidence="2 3" key="1">
    <citation type="submission" date="2020-04" db="EMBL/GenBank/DDBJ databases">
        <authorList>
            <person name="De Canck E."/>
        </authorList>
    </citation>
    <scope>NUCLEOTIDE SEQUENCE [LARGE SCALE GENOMIC DNA]</scope>
    <source>
        <strain evidence="2 3">LMG 28688</strain>
    </source>
</reference>
<dbReference type="AlphaFoldDB" id="A0A6J5H1Z4"/>
<dbReference type="InterPro" id="IPR008966">
    <property type="entry name" value="Adhesion_dom_sf"/>
</dbReference>
<dbReference type="Proteomes" id="UP000494119">
    <property type="component" value="Unassembled WGS sequence"/>
</dbReference>
<dbReference type="SUPFAM" id="SSF49401">
    <property type="entry name" value="Bacterial adhesins"/>
    <property type="match status" value="1"/>
</dbReference>
<dbReference type="EMBL" id="CADIKL010000066">
    <property type="protein sequence ID" value="CAB3809319.1"/>
    <property type="molecule type" value="Genomic_DNA"/>
</dbReference>
<sequence length="518" mass="54583">MNDSPLNGTIVTRLAAIPGAQACAWPRRPLIDRKNPQSKVTSMSGRFLNFLARALSAHRTLWLTLLACALGAGLPASSRAVSTSTGCYKITGLTSDPNSAYYTDPGTITTNWVGSTDTAGQGAYPMTVTINTPPFVPDGTLLGSAVSPVYNMGSNGVGTYSPEQVLWRCSPEAATANGLFEFYSTNGDNDYAGKWDASGDSGIPGTYYTYYKGLISRITNLTTGQYASRYWAARQMTGLDKDSQGWLLVKAKNFSQYKLEFFQCSACTAYYSNTAANPGYWSYTQPVGYVVFVAPNFGGNVTIGADHNVAYDGFYGRWPGAINPYNTVYIRRTATCAVTNATPVVNFPLITVNELNKGVTRQLPVTIQMQCQSTTPPGMGAFASGTATNQTALGILAQPANAQAAVSTGLTTAGSGVTYLLSDGYGTDPSVASGVGVALTRPGGGALNFLTNQYVTLGGANDGWDPVLNDATSTGSPGTGLTSYTRKINATFKAFAPGKVAVTPGRYNATAQVIVRVQ</sequence>
<dbReference type="GO" id="GO:0009289">
    <property type="term" value="C:pilus"/>
    <property type="evidence" value="ECO:0007669"/>
    <property type="project" value="InterPro"/>
</dbReference>
<gene>
    <name evidence="2" type="ORF">LMG28688_06963</name>
</gene>
<evidence type="ECO:0000259" key="1">
    <source>
        <dbReference type="Pfam" id="PF00419"/>
    </source>
</evidence>
<name>A0A6J5H1Z4_9BURK</name>
<evidence type="ECO:0000313" key="2">
    <source>
        <dbReference type="EMBL" id="CAB3809319.1"/>
    </source>
</evidence>